<proteinExistence type="predicted"/>
<dbReference type="AlphaFoldDB" id="A0A6J4UTU4"/>
<accession>A0A6J4UTU4</accession>
<gene>
    <name evidence="1" type="ORF">AVDCRST_MAG70-1314</name>
</gene>
<sequence>MDADIETMRNARANTWASERCKSRLLQDVGGDALGPVTDGT</sequence>
<dbReference type="EMBL" id="CADCWH010000206">
    <property type="protein sequence ID" value="CAA9556302.1"/>
    <property type="molecule type" value="Genomic_DNA"/>
</dbReference>
<protein>
    <submittedName>
        <fullName evidence="1">Uncharacterized protein</fullName>
    </submittedName>
</protein>
<evidence type="ECO:0000313" key="1">
    <source>
        <dbReference type="EMBL" id="CAA9556302.1"/>
    </source>
</evidence>
<reference evidence="1" key="1">
    <citation type="submission" date="2020-02" db="EMBL/GenBank/DDBJ databases">
        <authorList>
            <person name="Meier V. D."/>
        </authorList>
    </citation>
    <scope>NUCLEOTIDE SEQUENCE</scope>
    <source>
        <strain evidence="1">AVDCRST_MAG70</strain>
    </source>
</reference>
<name>A0A6J4UTU4_9BACT</name>
<organism evidence="1">
    <name type="scientific">uncultured Thermomicrobiales bacterium</name>
    <dbReference type="NCBI Taxonomy" id="1645740"/>
    <lineage>
        <taxon>Bacteria</taxon>
        <taxon>Pseudomonadati</taxon>
        <taxon>Thermomicrobiota</taxon>
        <taxon>Thermomicrobia</taxon>
        <taxon>Thermomicrobiales</taxon>
        <taxon>environmental samples</taxon>
    </lineage>
</organism>